<evidence type="ECO:0000256" key="1">
    <source>
        <dbReference type="SAM" id="MobiDB-lite"/>
    </source>
</evidence>
<sequence length="299" mass="32549">NPGAKERLVQITGPSEDKIVHARQLMEDTIRRNASPVREGVDRERMGGSTSSLNSSASDECNRLTQPDSRRVLLHSYSTNDANLGEYKYTVTIGNDTVKITGSRYEAVRNARLVLEEYYSTWLQKNCMGDCYGIDEDVFVDPVVQDMTMLRMNSVDSGNGNGPSTSSGDSDDITCISTVPPSAPVMSFDPNLGYQSMYPGGQSERRPVLGRSNSTPLSPPPSQAGVSRKYSREFLLECSASHHSRALPPNWDQIASECPAIAAKKGTPPFDARVYAKRVSGSVTSVISASQVNNDPESD</sequence>
<gene>
    <name evidence="2" type="ORF">g.32310</name>
</gene>
<dbReference type="PANTHER" id="PTHR20849:SF2">
    <property type="entry name" value="EUKARYOTIC TRANSLATION INITIATION FACTOR 4E-BINDING PROTEIN MEXTLI"/>
    <property type="match status" value="1"/>
</dbReference>
<feature type="non-terminal residue" evidence="2">
    <location>
        <position position="1"/>
    </location>
</feature>
<feature type="region of interest" description="Disordered" evidence="1">
    <location>
        <begin position="29"/>
        <end position="64"/>
    </location>
</feature>
<evidence type="ECO:0000313" key="2">
    <source>
        <dbReference type="EMBL" id="JAT16429.1"/>
    </source>
</evidence>
<dbReference type="PANTHER" id="PTHR20849">
    <property type="entry name" value="EUKARYOTIC TRANSLATION INITIATION FACTOR 4E-BINDING PROTEIN MEXTLI"/>
    <property type="match status" value="1"/>
</dbReference>
<evidence type="ECO:0008006" key="3">
    <source>
        <dbReference type="Google" id="ProtNLM"/>
    </source>
</evidence>
<dbReference type="GO" id="GO:0034518">
    <property type="term" value="C:RNA cap binding complex"/>
    <property type="evidence" value="ECO:0007669"/>
    <property type="project" value="TreeGrafter"/>
</dbReference>
<organism evidence="2">
    <name type="scientific">Graphocephala atropunctata</name>
    <dbReference type="NCBI Taxonomy" id="36148"/>
    <lineage>
        <taxon>Eukaryota</taxon>
        <taxon>Metazoa</taxon>
        <taxon>Ecdysozoa</taxon>
        <taxon>Arthropoda</taxon>
        <taxon>Hexapoda</taxon>
        <taxon>Insecta</taxon>
        <taxon>Pterygota</taxon>
        <taxon>Neoptera</taxon>
        <taxon>Paraneoptera</taxon>
        <taxon>Hemiptera</taxon>
        <taxon>Auchenorrhyncha</taxon>
        <taxon>Membracoidea</taxon>
        <taxon>Cicadellidae</taxon>
        <taxon>Cicadellinae</taxon>
        <taxon>Cicadellini</taxon>
        <taxon>Graphocephala</taxon>
    </lineage>
</organism>
<feature type="region of interest" description="Disordered" evidence="1">
    <location>
        <begin position="194"/>
        <end position="228"/>
    </location>
</feature>
<feature type="region of interest" description="Disordered" evidence="1">
    <location>
        <begin position="154"/>
        <end position="176"/>
    </location>
</feature>
<feature type="compositionally biased region" description="Low complexity" evidence="1">
    <location>
        <begin position="156"/>
        <end position="168"/>
    </location>
</feature>
<dbReference type="GO" id="GO:0008190">
    <property type="term" value="F:eukaryotic initiation factor 4E binding"/>
    <property type="evidence" value="ECO:0007669"/>
    <property type="project" value="InterPro"/>
</dbReference>
<protein>
    <recommendedName>
        <fullName evidence="3">K Homology domain-containing protein</fullName>
    </recommendedName>
</protein>
<dbReference type="GO" id="GO:0003743">
    <property type="term" value="F:translation initiation factor activity"/>
    <property type="evidence" value="ECO:0007669"/>
    <property type="project" value="TreeGrafter"/>
</dbReference>
<feature type="compositionally biased region" description="Low complexity" evidence="1">
    <location>
        <begin position="49"/>
        <end position="58"/>
    </location>
</feature>
<dbReference type="EMBL" id="GEBQ01023548">
    <property type="protein sequence ID" value="JAT16429.1"/>
    <property type="molecule type" value="Transcribed_RNA"/>
</dbReference>
<name>A0A1B6KYA5_9HEMI</name>
<dbReference type="GO" id="GO:0005737">
    <property type="term" value="C:cytoplasm"/>
    <property type="evidence" value="ECO:0007669"/>
    <property type="project" value="TreeGrafter"/>
</dbReference>
<dbReference type="GO" id="GO:1901190">
    <property type="term" value="P:regulation of formation of translation initiation ternary complex"/>
    <property type="evidence" value="ECO:0007669"/>
    <property type="project" value="TreeGrafter"/>
</dbReference>
<dbReference type="InterPro" id="IPR040160">
    <property type="entry name" value="Mxt"/>
</dbReference>
<accession>A0A1B6KYA5</accession>
<dbReference type="AlphaFoldDB" id="A0A1B6KYA5"/>
<reference evidence="2" key="1">
    <citation type="submission" date="2015-11" db="EMBL/GenBank/DDBJ databases">
        <title>De novo transcriptome assembly of four potential Pierce s Disease insect vectors from Arizona vineyards.</title>
        <authorList>
            <person name="Tassone E.E."/>
        </authorList>
    </citation>
    <scope>NUCLEOTIDE SEQUENCE</scope>
</reference>
<proteinExistence type="predicted"/>
<dbReference type="GO" id="GO:0045727">
    <property type="term" value="P:positive regulation of translation"/>
    <property type="evidence" value="ECO:0007669"/>
    <property type="project" value="InterPro"/>
</dbReference>